<comment type="caution">
    <text evidence="10">The sequence shown here is derived from an EMBL/GenBank/DDBJ whole genome shotgun (WGS) entry which is preliminary data.</text>
</comment>
<dbReference type="FunFam" id="3.30.300.30:FF:000008">
    <property type="entry name" value="2,3-dihydroxybenzoate-AMP ligase"/>
    <property type="match status" value="1"/>
</dbReference>
<dbReference type="InterPro" id="IPR020845">
    <property type="entry name" value="AMP-binding_CS"/>
</dbReference>
<dbReference type="GO" id="GO:0031956">
    <property type="term" value="F:medium-chain fatty acid-CoA ligase activity"/>
    <property type="evidence" value="ECO:0007669"/>
    <property type="project" value="UniProtKB-EC"/>
</dbReference>
<comment type="catalytic activity">
    <reaction evidence="6">
        <text>octanoate + ATP + CoA = octanoyl-CoA + AMP + diphosphate</text>
        <dbReference type="Rhea" id="RHEA:33631"/>
        <dbReference type="ChEBI" id="CHEBI:25646"/>
        <dbReference type="ChEBI" id="CHEBI:30616"/>
        <dbReference type="ChEBI" id="CHEBI:33019"/>
        <dbReference type="ChEBI" id="CHEBI:57287"/>
        <dbReference type="ChEBI" id="CHEBI:57386"/>
        <dbReference type="ChEBI" id="CHEBI:456215"/>
    </reaction>
</comment>
<dbReference type="PROSITE" id="PS00455">
    <property type="entry name" value="AMP_BINDING"/>
    <property type="match status" value="1"/>
</dbReference>
<gene>
    <name evidence="10" type="ORF">MNOR_LOCUS16873</name>
</gene>
<dbReference type="SUPFAM" id="SSF56801">
    <property type="entry name" value="Acetyl-CoA synthetase-like"/>
    <property type="match status" value="1"/>
</dbReference>
<evidence type="ECO:0000256" key="7">
    <source>
        <dbReference type="ARBA" id="ARBA00048277"/>
    </source>
</evidence>
<comment type="function">
    <text evidence="3">Acyl-CoA synthases catalyze the initial reaction in fatty acid metabolism, by forming a thioester with CoA. Has some preference toward medium-chain substrates. Plays a role in adipocyte differentiation.</text>
</comment>
<dbReference type="EMBL" id="CAXKWB010011294">
    <property type="protein sequence ID" value="CAL4100740.1"/>
    <property type="molecule type" value="Genomic_DNA"/>
</dbReference>
<accession>A0AAV2QY74</accession>
<dbReference type="Pfam" id="PF00501">
    <property type="entry name" value="AMP-binding"/>
    <property type="match status" value="1"/>
</dbReference>
<dbReference type="Gene3D" id="3.40.50.12780">
    <property type="entry name" value="N-terminal domain of ligase-like"/>
    <property type="match status" value="1"/>
</dbReference>
<proteinExistence type="inferred from homology"/>
<evidence type="ECO:0000256" key="1">
    <source>
        <dbReference type="ARBA" id="ARBA00006432"/>
    </source>
</evidence>
<evidence type="ECO:0000313" key="10">
    <source>
        <dbReference type="EMBL" id="CAL4100740.1"/>
    </source>
</evidence>
<dbReference type="InterPro" id="IPR045851">
    <property type="entry name" value="AMP-bd_C_sf"/>
</dbReference>
<evidence type="ECO:0000259" key="8">
    <source>
        <dbReference type="Pfam" id="PF00501"/>
    </source>
</evidence>
<dbReference type="InterPro" id="IPR000873">
    <property type="entry name" value="AMP-dep_synth/lig_dom"/>
</dbReference>
<evidence type="ECO:0000256" key="4">
    <source>
        <dbReference type="ARBA" id="ARBA00039009"/>
    </source>
</evidence>
<dbReference type="PANTHER" id="PTHR43201">
    <property type="entry name" value="ACYL-COA SYNTHETASE"/>
    <property type="match status" value="1"/>
</dbReference>
<reference evidence="10 11" key="1">
    <citation type="submission" date="2024-05" db="EMBL/GenBank/DDBJ databases">
        <authorList>
            <person name="Wallberg A."/>
        </authorList>
    </citation>
    <scope>NUCLEOTIDE SEQUENCE [LARGE SCALE GENOMIC DNA]</scope>
</reference>
<evidence type="ECO:0000259" key="9">
    <source>
        <dbReference type="Pfam" id="PF13193"/>
    </source>
</evidence>
<dbReference type="Proteomes" id="UP001497623">
    <property type="component" value="Unassembled WGS sequence"/>
</dbReference>
<sequence length="388" mass="42965">GAYRFNDLYEAGESSHLRAIAELDPRIQSNECANIQFTSGTTGAPKGAMLSHHNLVNNAFGIGKRSGFHENEKRICVTVPLFHCFGCVAGTLSGSLFGATCVFPSPGFDAHAAVKCFEQERVTTVYGTPTMFVDMIASHEVNPVSVATLKDGIMAGASCPQELVYAVMHKLNMPKFLVMYGMTETSPVTFQCFPQDSPETRSATIGFPSDHIEVMVTDKNNEIVRSGEKGELCIRGYCNFLGYWDDKQKTEDSYLPGGWFRTGDLAILRPDGYGQIVGRIKDLIIRGGENVFPAEVENFLMSHQNIIEAQIFGVPDPRLGEEIACWVRTTNSEQLTVEDIKSWCKGKIAHYKIPKYILFKEEFPRNVSGKVQKFKMLASTKEELGLKG</sequence>
<comment type="similarity">
    <text evidence="1">Belongs to the ATP-dependent AMP-binding enzyme family.</text>
</comment>
<comment type="catalytic activity">
    <reaction evidence="7">
        <text>a medium-chain fatty acid + ATP + CoA = a medium-chain fatty acyl-CoA + AMP + diphosphate</text>
        <dbReference type="Rhea" id="RHEA:48340"/>
        <dbReference type="ChEBI" id="CHEBI:30616"/>
        <dbReference type="ChEBI" id="CHEBI:33019"/>
        <dbReference type="ChEBI" id="CHEBI:57287"/>
        <dbReference type="ChEBI" id="CHEBI:59558"/>
        <dbReference type="ChEBI" id="CHEBI:90546"/>
        <dbReference type="ChEBI" id="CHEBI:456215"/>
        <dbReference type="EC" id="6.2.1.2"/>
    </reaction>
</comment>
<dbReference type="AlphaFoldDB" id="A0AAV2QY74"/>
<name>A0AAV2QY74_MEGNR</name>
<dbReference type="EC" id="6.2.1.2" evidence="4"/>
<dbReference type="Gene3D" id="3.30.300.30">
    <property type="match status" value="1"/>
</dbReference>
<organism evidence="10 11">
    <name type="scientific">Meganyctiphanes norvegica</name>
    <name type="common">Northern krill</name>
    <name type="synonym">Thysanopoda norvegica</name>
    <dbReference type="NCBI Taxonomy" id="48144"/>
    <lineage>
        <taxon>Eukaryota</taxon>
        <taxon>Metazoa</taxon>
        <taxon>Ecdysozoa</taxon>
        <taxon>Arthropoda</taxon>
        <taxon>Crustacea</taxon>
        <taxon>Multicrustacea</taxon>
        <taxon>Malacostraca</taxon>
        <taxon>Eumalacostraca</taxon>
        <taxon>Eucarida</taxon>
        <taxon>Euphausiacea</taxon>
        <taxon>Euphausiidae</taxon>
        <taxon>Meganyctiphanes</taxon>
    </lineage>
</organism>
<dbReference type="InterPro" id="IPR042099">
    <property type="entry name" value="ANL_N_sf"/>
</dbReference>
<protein>
    <recommendedName>
        <fullName evidence="5">Medium-chain acyl-CoA ligase ACSF2, mitochondrial</fullName>
        <ecNumber evidence="4">6.2.1.2</ecNumber>
    </recommendedName>
</protein>
<evidence type="ECO:0000313" key="11">
    <source>
        <dbReference type="Proteomes" id="UP001497623"/>
    </source>
</evidence>
<keyword evidence="11" id="KW-1185">Reference proteome</keyword>
<evidence type="ECO:0000256" key="6">
    <source>
        <dbReference type="ARBA" id="ARBA00047319"/>
    </source>
</evidence>
<feature type="domain" description="AMP-dependent synthetase/ligase" evidence="8">
    <location>
        <begin position="23"/>
        <end position="244"/>
    </location>
</feature>
<dbReference type="GO" id="GO:0006631">
    <property type="term" value="P:fatty acid metabolic process"/>
    <property type="evidence" value="ECO:0007669"/>
    <property type="project" value="TreeGrafter"/>
</dbReference>
<evidence type="ECO:0000256" key="3">
    <source>
        <dbReference type="ARBA" id="ARBA00037247"/>
    </source>
</evidence>
<dbReference type="Pfam" id="PF13193">
    <property type="entry name" value="AMP-binding_C"/>
    <property type="match status" value="1"/>
</dbReference>
<feature type="domain" description="AMP-binding enzyme C-terminal" evidence="9">
    <location>
        <begin position="295"/>
        <end position="370"/>
    </location>
</feature>
<keyword evidence="2" id="KW-0436">Ligase</keyword>
<evidence type="ECO:0000256" key="5">
    <source>
        <dbReference type="ARBA" id="ARBA00039638"/>
    </source>
</evidence>
<dbReference type="PANTHER" id="PTHR43201:SF5">
    <property type="entry name" value="MEDIUM-CHAIN ACYL-COA LIGASE ACSF2, MITOCHONDRIAL"/>
    <property type="match status" value="1"/>
</dbReference>
<feature type="non-terminal residue" evidence="10">
    <location>
        <position position="1"/>
    </location>
</feature>
<evidence type="ECO:0000256" key="2">
    <source>
        <dbReference type="ARBA" id="ARBA00022598"/>
    </source>
</evidence>
<dbReference type="InterPro" id="IPR025110">
    <property type="entry name" value="AMP-bd_C"/>
</dbReference>